<dbReference type="InterPro" id="IPR036390">
    <property type="entry name" value="WH_DNA-bd_sf"/>
</dbReference>
<sequence length="143" mass="15900">MSSSDTVTPSRPASRAKPLAAEARARPKTRRGDLFAAACPSRQILNHVTGRWGSLVLVALLEGTLRFSELRRRIDGVSERMLAQALQDLELDGFVSRHAHPVMPPRVDYTLTPMGYEIGLHVRELADWVEGNLPRIQRHRAAG</sequence>
<reference evidence="6 7" key="1">
    <citation type="submission" date="2018-07" db="EMBL/GenBank/DDBJ databases">
        <title>Exploring interactions and the metabolic potential of the ultra-small soil bacteria Hylemonella gracilis.</title>
        <authorList>
            <person name="Tyc O."/>
            <person name="Kulkarni P."/>
            <person name="Gawehns F."/>
            <person name="Hundscheid M."/>
            <person name="Zweers H."/>
            <person name="Garbeva P."/>
        </authorList>
    </citation>
    <scope>NUCLEOTIDE SEQUENCE [LARGE SCALE GENOMIC DNA]</scope>
    <source>
        <strain evidence="6 7">NS1</strain>
    </source>
</reference>
<evidence type="ECO:0000313" key="7">
    <source>
        <dbReference type="Proteomes" id="UP000292939"/>
    </source>
</evidence>
<dbReference type="RefSeq" id="WP_131279675.1">
    <property type="nucleotide sequence ID" value="NZ_CP031395.1"/>
</dbReference>
<dbReference type="InterPro" id="IPR036388">
    <property type="entry name" value="WH-like_DNA-bd_sf"/>
</dbReference>
<dbReference type="OrthoDB" id="9807069at2"/>
<dbReference type="EMBL" id="CP031395">
    <property type="protein sequence ID" value="QBK05011.1"/>
    <property type="molecule type" value="Genomic_DNA"/>
</dbReference>
<dbReference type="KEGG" id="hgr:DW355_09730"/>
<dbReference type="Proteomes" id="UP000292939">
    <property type="component" value="Chromosome"/>
</dbReference>
<evidence type="ECO:0000256" key="1">
    <source>
        <dbReference type="ARBA" id="ARBA00023015"/>
    </source>
</evidence>
<evidence type="ECO:0000256" key="3">
    <source>
        <dbReference type="ARBA" id="ARBA00023163"/>
    </source>
</evidence>
<dbReference type="GO" id="GO:0003677">
    <property type="term" value="F:DNA binding"/>
    <property type="evidence" value="ECO:0007669"/>
    <property type="project" value="UniProtKB-KW"/>
</dbReference>
<organism evidence="6 7">
    <name type="scientific">Hylemonella gracilis</name>
    <dbReference type="NCBI Taxonomy" id="80880"/>
    <lineage>
        <taxon>Bacteria</taxon>
        <taxon>Pseudomonadati</taxon>
        <taxon>Pseudomonadota</taxon>
        <taxon>Betaproteobacteria</taxon>
        <taxon>Burkholderiales</taxon>
        <taxon>Comamonadaceae</taxon>
        <taxon>Hylemonella</taxon>
    </lineage>
</organism>
<dbReference type="Pfam" id="PF01638">
    <property type="entry name" value="HxlR"/>
    <property type="match status" value="1"/>
</dbReference>
<dbReference type="PANTHER" id="PTHR33204">
    <property type="entry name" value="TRANSCRIPTIONAL REGULATOR, MARR FAMILY"/>
    <property type="match status" value="1"/>
</dbReference>
<evidence type="ECO:0000259" key="5">
    <source>
        <dbReference type="PROSITE" id="PS51118"/>
    </source>
</evidence>
<gene>
    <name evidence="6" type="ORF">DW355_09730</name>
</gene>
<name>A0A4P6UN51_9BURK</name>
<accession>A0A4P6UN51</accession>
<keyword evidence="1" id="KW-0805">Transcription regulation</keyword>
<dbReference type="Gene3D" id="1.10.10.10">
    <property type="entry name" value="Winged helix-like DNA-binding domain superfamily/Winged helix DNA-binding domain"/>
    <property type="match status" value="1"/>
</dbReference>
<feature type="region of interest" description="Disordered" evidence="4">
    <location>
        <begin position="1"/>
        <end position="27"/>
    </location>
</feature>
<proteinExistence type="predicted"/>
<dbReference type="PANTHER" id="PTHR33204:SF37">
    <property type="entry name" value="HTH-TYPE TRANSCRIPTIONAL REGULATOR YODB"/>
    <property type="match status" value="1"/>
</dbReference>
<dbReference type="PROSITE" id="PS51118">
    <property type="entry name" value="HTH_HXLR"/>
    <property type="match status" value="1"/>
</dbReference>
<feature type="compositionally biased region" description="Polar residues" evidence="4">
    <location>
        <begin position="1"/>
        <end position="11"/>
    </location>
</feature>
<dbReference type="InterPro" id="IPR002577">
    <property type="entry name" value="HTH_HxlR"/>
</dbReference>
<keyword evidence="3" id="KW-0804">Transcription</keyword>
<protein>
    <submittedName>
        <fullName evidence="6">Transcriptional regulator</fullName>
    </submittedName>
</protein>
<evidence type="ECO:0000313" key="6">
    <source>
        <dbReference type="EMBL" id="QBK05011.1"/>
    </source>
</evidence>
<keyword evidence="2" id="KW-0238">DNA-binding</keyword>
<feature type="domain" description="HTH hxlR-type" evidence="5">
    <location>
        <begin position="39"/>
        <end position="137"/>
    </location>
</feature>
<dbReference type="SUPFAM" id="SSF46785">
    <property type="entry name" value="Winged helix' DNA-binding domain"/>
    <property type="match status" value="1"/>
</dbReference>
<dbReference type="AlphaFoldDB" id="A0A4P6UN51"/>
<evidence type="ECO:0000256" key="4">
    <source>
        <dbReference type="SAM" id="MobiDB-lite"/>
    </source>
</evidence>
<evidence type="ECO:0000256" key="2">
    <source>
        <dbReference type="ARBA" id="ARBA00023125"/>
    </source>
</evidence>